<feature type="transmembrane region" description="Helical" evidence="1">
    <location>
        <begin position="6"/>
        <end position="24"/>
    </location>
</feature>
<gene>
    <name evidence="2" type="ORF">H7U35_04110</name>
</gene>
<feature type="transmembrane region" description="Helical" evidence="1">
    <location>
        <begin position="31"/>
        <end position="49"/>
    </location>
</feature>
<keyword evidence="1" id="KW-0812">Transmembrane</keyword>
<keyword evidence="3" id="KW-1185">Reference proteome</keyword>
<proteinExistence type="predicted"/>
<accession>A0ABS2DYG9</accession>
<name>A0ABS2DYG9_9BACT</name>
<evidence type="ECO:0000313" key="2">
    <source>
        <dbReference type="EMBL" id="MBM6734414.1"/>
    </source>
</evidence>
<keyword evidence="1" id="KW-1133">Transmembrane helix</keyword>
<protein>
    <submittedName>
        <fullName evidence="2">Uncharacterized protein</fullName>
    </submittedName>
</protein>
<dbReference type="RefSeq" id="WP_205094850.1">
    <property type="nucleotide sequence ID" value="NZ_JACLYZ010000006.1"/>
</dbReference>
<evidence type="ECO:0000313" key="3">
    <source>
        <dbReference type="Proteomes" id="UP000766986"/>
    </source>
</evidence>
<keyword evidence="1" id="KW-0472">Membrane</keyword>
<sequence>MKFETLINLVGSAIFGLIGLSALIGAIFFGAWWHFVTFGMCALMAYVLYTDDEYGTESVATFFKRIKSK</sequence>
<dbReference type="EMBL" id="JACLYZ010000006">
    <property type="protein sequence ID" value="MBM6734414.1"/>
    <property type="molecule type" value="Genomic_DNA"/>
</dbReference>
<organism evidence="2 3">
    <name type="scientific">Mediterranea massiliensis</name>
    <dbReference type="NCBI Taxonomy" id="1841865"/>
    <lineage>
        <taxon>Bacteria</taxon>
        <taxon>Pseudomonadati</taxon>
        <taxon>Bacteroidota</taxon>
        <taxon>Bacteroidia</taxon>
        <taxon>Bacteroidales</taxon>
        <taxon>Bacteroidaceae</taxon>
        <taxon>Mediterranea</taxon>
    </lineage>
</organism>
<comment type="caution">
    <text evidence="2">The sequence shown here is derived from an EMBL/GenBank/DDBJ whole genome shotgun (WGS) entry which is preliminary data.</text>
</comment>
<dbReference type="Proteomes" id="UP000766986">
    <property type="component" value="Unassembled WGS sequence"/>
</dbReference>
<evidence type="ECO:0000256" key="1">
    <source>
        <dbReference type="SAM" id="Phobius"/>
    </source>
</evidence>
<reference evidence="2 3" key="1">
    <citation type="journal article" date="2021" name="Sci. Rep.">
        <title>The distribution of antibiotic resistance genes in chicken gut microbiota commensals.</title>
        <authorList>
            <person name="Juricova H."/>
            <person name="Matiasovicova J."/>
            <person name="Kubasova T."/>
            <person name="Cejkova D."/>
            <person name="Rychlik I."/>
        </authorList>
    </citation>
    <scope>NUCLEOTIDE SEQUENCE [LARGE SCALE GENOMIC DNA]</scope>
    <source>
        <strain evidence="2 3">An772</strain>
    </source>
</reference>